<keyword evidence="2 3" id="KW-0040">ANK repeat</keyword>
<feature type="repeat" description="ANK" evidence="3">
    <location>
        <begin position="246"/>
        <end position="278"/>
    </location>
</feature>
<proteinExistence type="predicted"/>
<dbReference type="SMART" id="SM00248">
    <property type="entry name" value="ANK"/>
    <property type="match status" value="6"/>
</dbReference>
<evidence type="ECO:0008006" key="6">
    <source>
        <dbReference type="Google" id="ProtNLM"/>
    </source>
</evidence>
<evidence type="ECO:0000256" key="1">
    <source>
        <dbReference type="ARBA" id="ARBA00022737"/>
    </source>
</evidence>
<dbReference type="InterPro" id="IPR002110">
    <property type="entry name" value="Ankyrin_rpt"/>
</dbReference>
<feature type="repeat" description="ANK" evidence="3">
    <location>
        <begin position="213"/>
        <end position="245"/>
    </location>
</feature>
<dbReference type="Proteomes" id="UP001165962">
    <property type="component" value="Unassembled WGS sequence"/>
</dbReference>
<protein>
    <recommendedName>
        <fullName evidence="6">Ankyrin repeat protein</fullName>
    </recommendedName>
</protein>
<organism evidence="4 5">
    <name type="scientific">Paenibacillus agricola</name>
    <dbReference type="NCBI Taxonomy" id="2716264"/>
    <lineage>
        <taxon>Bacteria</taxon>
        <taxon>Bacillati</taxon>
        <taxon>Bacillota</taxon>
        <taxon>Bacilli</taxon>
        <taxon>Bacillales</taxon>
        <taxon>Paenibacillaceae</taxon>
        <taxon>Paenibacillus</taxon>
    </lineage>
</organism>
<comment type="caution">
    <text evidence="4">The sequence shown here is derived from an EMBL/GenBank/DDBJ whole genome shotgun (WGS) entry which is preliminary data.</text>
</comment>
<evidence type="ECO:0000313" key="4">
    <source>
        <dbReference type="EMBL" id="NHN34385.1"/>
    </source>
</evidence>
<name>A0ABX0JD34_9BACL</name>
<evidence type="ECO:0000256" key="2">
    <source>
        <dbReference type="ARBA" id="ARBA00023043"/>
    </source>
</evidence>
<accession>A0ABX0JD34</accession>
<dbReference type="PANTHER" id="PTHR24171">
    <property type="entry name" value="ANKYRIN REPEAT DOMAIN-CONTAINING PROTEIN 39-RELATED"/>
    <property type="match status" value="1"/>
</dbReference>
<evidence type="ECO:0000256" key="3">
    <source>
        <dbReference type="PROSITE-ProRule" id="PRU00023"/>
    </source>
</evidence>
<sequence>MARQLELITRILQSSKLDLAVAAWEIMLMKSLNDAEMLLVLQKLTMDIHTLLPNKETWLTQAATQGKYDICEYLLKQGADPNLCNGFEEPPLISAAKGGSLRLVDMLIHYGANPLKRDKQDQTPLMWAASAGAPSLVQRFVSLGNNMDDGNKYGHTAIIRASQSPNLETVKCLLDMGCDIQGALKAFIIRRRYEALQLLLEYGANPNEVCSKSGGTPFQFAACEGDLRIIKLLLQYGADPHVTGNDGETALMCAAEFGHGSVIDILLSQQVDLSLCDVEGKTAVDYAQKQGQTYIKRKLMLQGGRKGNDRIVYFQPYRTPQKSQPRI</sequence>
<dbReference type="Pfam" id="PF00023">
    <property type="entry name" value="Ank"/>
    <property type="match status" value="1"/>
</dbReference>
<gene>
    <name evidence="4" type="ORF">G9U52_31820</name>
</gene>
<feature type="repeat" description="ANK" evidence="3">
    <location>
        <begin position="54"/>
        <end position="86"/>
    </location>
</feature>
<dbReference type="Pfam" id="PF12796">
    <property type="entry name" value="Ank_2"/>
    <property type="match status" value="2"/>
</dbReference>
<dbReference type="InterPro" id="IPR036770">
    <property type="entry name" value="Ankyrin_rpt-contain_sf"/>
</dbReference>
<dbReference type="EMBL" id="JAAOIW010000018">
    <property type="protein sequence ID" value="NHN34385.1"/>
    <property type="molecule type" value="Genomic_DNA"/>
</dbReference>
<dbReference type="PROSITE" id="PS50297">
    <property type="entry name" value="ANK_REP_REGION"/>
    <property type="match status" value="3"/>
</dbReference>
<keyword evidence="1" id="KW-0677">Repeat</keyword>
<evidence type="ECO:0000313" key="5">
    <source>
        <dbReference type="Proteomes" id="UP001165962"/>
    </source>
</evidence>
<keyword evidence="5" id="KW-1185">Reference proteome</keyword>
<dbReference type="Gene3D" id="1.25.40.20">
    <property type="entry name" value="Ankyrin repeat-containing domain"/>
    <property type="match status" value="1"/>
</dbReference>
<reference evidence="4" key="1">
    <citation type="submission" date="2020-03" db="EMBL/GenBank/DDBJ databases">
        <title>Draft sequencing of Paenibacilllus sp. S3N08.</title>
        <authorList>
            <person name="Kim D.-U."/>
        </authorList>
    </citation>
    <scope>NUCLEOTIDE SEQUENCE</scope>
    <source>
        <strain evidence="4">S3N08</strain>
    </source>
</reference>
<dbReference type="PROSITE" id="PS50088">
    <property type="entry name" value="ANK_REPEAT"/>
    <property type="match status" value="4"/>
</dbReference>
<feature type="repeat" description="ANK" evidence="3">
    <location>
        <begin position="120"/>
        <end position="152"/>
    </location>
</feature>
<dbReference type="RefSeq" id="WP_166155272.1">
    <property type="nucleotide sequence ID" value="NZ_JAAOIW010000018.1"/>
</dbReference>
<dbReference type="SUPFAM" id="SSF48403">
    <property type="entry name" value="Ankyrin repeat"/>
    <property type="match status" value="1"/>
</dbReference>